<name>E0TCT5_PARBH</name>
<dbReference type="EMBL" id="CP002156">
    <property type="protein sequence ID" value="ADM09874.1"/>
    <property type="molecule type" value="Genomic_DNA"/>
</dbReference>
<dbReference type="PROSITE" id="PS50850">
    <property type="entry name" value="MFS"/>
    <property type="match status" value="1"/>
</dbReference>
<keyword evidence="4 7" id="KW-0812">Transmembrane</keyword>
<feature type="transmembrane region" description="Helical" evidence="7">
    <location>
        <begin position="356"/>
        <end position="378"/>
    </location>
</feature>
<feature type="transmembrane region" description="Helical" evidence="7">
    <location>
        <begin position="78"/>
        <end position="96"/>
    </location>
</feature>
<evidence type="ECO:0000259" key="8">
    <source>
        <dbReference type="PROSITE" id="PS50850"/>
    </source>
</evidence>
<dbReference type="HOGENOM" id="CLU_035018_0_0_5"/>
<organism evidence="9 10">
    <name type="scientific">Parvularcula bermudensis (strain ATCC BAA-594 / HTCC2503 / KCTC 12087)</name>
    <dbReference type="NCBI Taxonomy" id="314260"/>
    <lineage>
        <taxon>Bacteria</taxon>
        <taxon>Pseudomonadati</taxon>
        <taxon>Pseudomonadota</taxon>
        <taxon>Alphaproteobacteria</taxon>
        <taxon>Parvularculales</taxon>
        <taxon>Parvularculaceae</taxon>
        <taxon>Parvularcula</taxon>
    </lineage>
</organism>
<evidence type="ECO:0000313" key="9">
    <source>
        <dbReference type="EMBL" id="ADM09874.1"/>
    </source>
</evidence>
<reference evidence="10" key="1">
    <citation type="submission" date="2010-08" db="EMBL/GenBank/DDBJ databases">
        <title>Genome sequence of Parvularcula bermudensis HTCC2503.</title>
        <authorList>
            <person name="Kang D.-M."/>
            <person name="Oh H.-M."/>
            <person name="Cho J.-C."/>
        </authorList>
    </citation>
    <scope>NUCLEOTIDE SEQUENCE [LARGE SCALE GENOMIC DNA]</scope>
    <source>
        <strain evidence="10">ATCC BAA-594 / HTCC2503 / KCTC 12087</strain>
    </source>
</reference>
<keyword evidence="6 7" id="KW-0472">Membrane</keyword>
<dbReference type="InterPro" id="IPR011701">
    <property type="entry name" value="MFS"/>
</dbReference>
<sequence>MDTPSRRDRHLGLIAAISTISVAAIAFGHSLPLFSIFLEKYGASDQAIGLNAGMAALGAIVVTPFFPRLIKPIGLKLFLALCLCLMILTYAGFALVGDRLWLWYPLRFLFGIGGAGLFVGSEIWINALATRDTRGRIIGMYSTFLALGFAAGPQLVEWGSTIGAIPFLIGGSVFATASLPILLAPAPPVDSEERPPLFGAITILAKAPATFAAAAIFAGAEAAILTFLPVYAIEEALGADLGARAITVYGLGLVTFQYALGRLADRIGHRRGLLLCAGVSLAGAAGFVAIGPTLSLLFPLLFVWGGFLAGIYTMGLTLLGDSFGGKDLAAANTGYVFSYGLGAIIGPVGAGLSRSAFGQTGLEVFLLALLLGYAALVWRRRRSTAP</sequence>
<protein>
    <recommendedName>
        <fullName evidence="8">Major facilitator superfamily (MFS) profile domain-containing protein</fullName>
    </recommendedName>
</protein>
<dbReference type="Gene3D" id="1.20.1250.20">
    <property type="entry name" value="MFS general substrate transporter like domains"/>
    <property type="match status" value="2"/>
</dbReference>
<feature type="transmembrane region" description="Helical" evidence="7">
    <location>
        <begin position="48"/>
        <end position="66"/>
    </location>
</feature>
<dbReference type="Proteomes" id="UP000001302">
    <property type="component" value="Chromosome"/>
</dbReference>
<evidence type="ECO:0000256" key="7">
    <source>
        <dbReference type="SAM" id="Phobius"/>
    </source>
</evidence>
<feature type="transmembrane region" description="Helical" evidence="7">
    <location>
        <begin position="331"/>
        <end position="350"/>
    </location>
</feature>
<dbReference type="Pfam" id="PF07690">
    <property type="entry name" value="MFS_1"/>
    <property type="match status" value="2"/>
</dbReference>
<evidence type="ECO:0000256" key="5">
    <source>
        <dbReference type="ARBA" id="ARBA00022989"/>
    </source>
</evidence>
<dbReference type="PANTHER" id="PTHR23521:SF2">
    <property type="entry name" value="TRANSPORTER MFS SUPERFAMILY"/>
    <property type="match status" value="1"/>
</dbReference>
<feature type="transmembrane region" description="Helical" evidence="7">
    <location>
        <begin position="162"/>
        <end position="184"/>
    </location>
</feature>
<comment type="subcellular location">
    <subcellularLocation>
        <location evidence="1">Cell membrane</location>
        <topology evidence="1">Multi-pass membrane protein</topology>
    </subcellularLocation>
</comment>
<reference evidence="9 10" key="2">
    <citation type="journal article" date="2011" name="J. Bacteriol.">
        <title>Complete genome sequence of strain HTCC2503T of Parvularcula bermudensis, the type species of the order "Parvularculales" in the class Alphaproteobacteria.</title>
        <authorList>
            <person name="Oh H.M."/>
            <person name="Kang I."/>
            <person name="Vergin K.L."/>
            <person name="Kang D."/>
            <person name="Rhee K.H."/>
            <person name="Giovannoni S.J."/>
            <person name="Cho J.C."/>
        </authorList>
    </citation>
    <scope>NUCLEOTIDE SEQUENCE [LARGE SCALE GENOMIC DNA]</scope>
    <source>
        <strain evidence="10">ATCC BAA-594 / HTCC2503 / KCTC 12087</strain>
    </source>
</reference>
<dbReference type="CDD" id="cd17477">
    <property type="entry name" value="MFS_YcaD_like"/>
    <property type="match status" value="1"/>
</dbReference>
<feature type="transmembrane region" description="Helical" evidence="7">
    <location>
        <begin position="241"/>
        <end position="260"/>
    </location>
</feature>
<dbReference type="GO" id="GO:0005886">
    <property type="term" value="C:plasma membrane"/>
    <property type="evidence" value="ECO:0007669"/>
    <property type="project" value="UniProtKB-SubCell"/>
</dbReference>
<dbReference type="SUPFAM" id="SSF103473">
    <property type="entry name" value="MFS general substrate transporter"/>
    <property type="match status" value="1"/>
</dbReference>
<feature type="transmembrane region" description="Helical" evidence="7">
    <location>
        <begin position="137"/>
        <end position="156"/>
    </location>
</feature>
<feature type="transmembrane region" description="Helical" evidence="7">
    <location>
        <begin position="196"/>
        <end position="229"/>
    </location>
</feature>
<dbReference type="GO" id="GO:0022857">
    <property type="term" value="F:transmembrane transporter activity"/>
    <property type="evidence" value="ECO:0007669"/>
    <property type="project" value="InterPro"/>
</dbReference>
<dbReference type="InterPro" id="IPR020846">
    <property type="entry name" value="MFS_dom"/>
</dbReference>
<dbReference type="InterPro" id="IPR036259">
    <property type="entry name" value="MFS_trans_sf"/>
</dbReference>
<dbReference type="AlphaFoldDB" id="E0TCT5"/>
<dbReference type="InterPro" id="IPR047200">
    <property type="entry name" value="MFS_YcaD-like"/>
</dbReference>
<evidence type="ECO:0000256" key="3">
    <source>
        <dbReference type="ARBA" id="ARBA00022475"/>
    </source>
</evidence>
<evidence type="ECO:0000256" key="6">
    <source>
        <dbReference type="ARBA" id="ARBA00023136"/>
    </source>
</evidence>
<feature type="transmembrane region" description="Helical" evidence="7">
    <location>
        <begin position="12"/>
        <end position="36"/>
    </location>
</feature>
<keyword evidence="2" id="KW-0813">Transport</keyword>
<dbReference type="KEGG" id="pbr:PB2503_09104"/>
<feature type="transmembrane region" description="Helical" evidence="7">
    <location>
        <begin position="296"/>
        <end position="319"/>
    </location>
</feature>
<proteinExistence type="predicted"/>
<evidence type="ECO:0000256" key="2">
    <source>
        <dbReference type="ARBA" id="ARBA00022448"/>
    </source>
</evidence>
<keyword evidence="10" id="KW-1185">Reference proteome</keyword>
<keyword evidence="3" id="KW-1003">Cell membrane</keyword>
<evidence type="ECO:0000313" key="10">
    <source>
        <dbReference type="Proteomes" id="UP000001302"/>
    </source>
</evidence>
<dbReference type="PANTHER" id="PTHR23521">
    <property type="entry name" value="TRANSPORTER MFS SUPERFAMILY"/>
    <property type="match status" value="1"/>
</dbReference>
<keyword evidence="5 7" id="KW-1133">Transmembrane helix</keyword>
<feature type="domain" description="Major facilitator superfamily (MFS) profile" evidence="8">
    <location>
        <begin position="1"/>
        <end position="384"/>
    </location>
</feature>
<gene>
    <name evidence="9" type="ordered locus">PB2503_09104</name>
</gene>
<dbReference type="eggNOG" id="COG2814">
    <property type="taxonomic scope" value="Bacteria"/>
</dbReference>
<feature type="transmembrane region" description="Helical" evidence="7">
    <location>
        <begin position="272"/>
        <end position="290"/>
    </location>
</feature>
<dbReference type="STRING" id="314260.PB2503_09104"/>
<feature type="transmembrane region" description="Helical" evidence="7">
    <location>
        <begin position="102"/>
        <end position="125"/>
    </location>
</feature>
<evidence type="ECO:0000256" key="4">
    <source>
        <dbReference type="ARBA" id="ARBA00022692"/>
    </source>
</evidence>
<accession>E0TCT5</accession>
<evidence type="ECO:0000256" key="1">
    <source>
        <dbReference type="ARBA" id="ARBA00004651"/>
    </source>
</evidence>